<dbReference type="Proteomes" id="UP000274637">
    <property type="component" value="Segment"/>
</dbReference>
<protein>
    <submittedName>
        <fullName evidence="1">Major capsid protein</fullName>
    </submittedName>
</protein>
<evidence type="ECO:0000313" key="2">
    <source>
        <dbReference type="Proteomes" id="UP000274637"/>
    </source>
</evidence>
<keyword evidence="2" id="KW-1185">Reference proteome</keyword>
<organism evidence="1 2">
    <name type="scientific">Streptomyces phage Kromp</name>
    <dbReference type="NCBI Taxonomy" id="2315619"/>
    <lineage>
        <taxon>Viruses</taxon>
        <taxon>Duplodnaviria</taxon>
        <taxon>Heunggongvirae</taxon>
        <taxon>Uroviricota</taxon>
        <taxon>Caudoviricetes</taxon>
        <taxon>Krompvirus</taxon>
        <taxon>Krompvirus kromp</taxon>
    </lineage>
</organism>
<dbReference type="EMBL" id="MH744420">
    <property type="protein sequence ID" value="AYD81608.1"/>
    <property type="molecule type" value="Genomic_DNA"/>
</dbReference>
<sequence>MKTSTLARPRARSWFRLDRHDIRTTLPAAIRAIMQNGLLDGMFRESLMPELLFAQVADVEPWQGAKGTRKIMTRNGLMTPDPTPTTGSDATTGSYSIEQWEVVMDQYGKSIDTDLLQSKMTQASKYLNDVGRLGIHAGQTLNRLARNKLYKGYAGGRTFVKTDGTSDTSMVVASTDGFTHVLVDGVPTPVSASTPLTITVDGVANTVTGVNTGTSTLTLGTARVDVTGESVVSSQAPYVVRAGASNDSSFDVGTGDLIKFSHFRAAVARLRRMSVPAAEGSSYVAHIDSVTESQLFEDTEFQNLYRGRADSETYRDLAIGVFGGIVWVRNEEVPYLNASTTGYEDLAATVHRPIVMGSGALVAAPFEGISDLLTETGVNDVPEIAMINVAPGIDVARIVRPPQDRFQQNVSTTWSWVGDYGVPSDSLANNDPALYKRAVMLEHSAN</sequence>
<accession>A0A386K8D4</accession>
<gene>
    <name evidence="1" type="primary">7</name>
    <name evidence="1" type="ORF">SEA_KROMP_7</name>
</gene>
<name>A0A386K8D4_9CAUD</name>
<evidence type="ECO:0000313" key="1">
    <source>
        <dbReference type="EMBL" id="AYD81608.1"/>
    </source>
</evidence>
<reference evidence="2" key="1">
    <citation type="submission" date="2018-08" db="EMBL/GenBank/DDBJ databases">
        <authorList>
            <person name="Mousa M."/>
            <person name="Kelsky B.L."/>
            <person name="Goh L.M."/>
            <person name="Shaffer C.D."/>
            <person name="Weston-Hafer K.A."/>
            <person name="Russell D.A."/>
            <person name="Pope W.H."/>
            <person name="Jacobs-Sera D."/>
            <person name="Hendrix R.W."/>
            <person name="Hatfull G.F."/>
        </authorList>
    </citation>
    <scope>NUCLEOTIDE SEQUENCE [LARGE SCALE GENOMIC DNA]</scope>
</reference>
<proteinExistence type="predicted"/>